<feature type="domain" description="AMMECR1" evidence="1">
    <location>
        <begin position="6"/>
        <end position="189"/>
    </location>
</feature>
<dbReference type="EMBL" id="DTGR01000170">
    <property type="protein sequence ID" value="HHS30150.1"/>
    <property type="molecule type" value="Genomic_DNA"/>
</dbReference>
<protein>
    <submittedName>
        <fullName evidence="2">AmmeMemoRadiSam system protein A</fullName>
    </submittedName>
</protein>
<dbReference type="Pfam" id="PF01871">
    <property type="entry name" value="AMMECR1"/>
    <property type="match status" value="1"/>
</dbReference>
<dbReference type="InterPro" id="IPR023472">
    <property type="entry name" value="Uncharacterised_MJ0810"/>
</dbReference>
<gene>
    <name evidence="2" type="primary">amrA</name>
    <name evidence="2" type="ORF">ENV52_10670</name>
</gene>
<sequence length="190" mass="21063">MDISAADQEMLFKVARESIKAHLKGEKSVLPEVASPILKEPSGVFVTLHRRGCLRGCIGYLEACKPLLAAVQEMAVAAAFGDPRFPPLREEELADLDIEISVLSPMRQIKNIEEIQVGKHGIYLERGGCRGLLLPQVATEYGWDRITFLKQTCTKACLPQDAWEDPATRIFIFSATILHEPPRKKEPGAP</sequence>
<dbReference type="NCBIfam" id="TIGR00296">
    <property type="entry name" value="TIGR00296 family protein"/>
    <property type="match status" value="1"/>
</dbReference>
<dbReference type="PANTHER" id="PTHR13016:SF0">
    <property type="entry name" value="AMME SYNDROME CANDIDATE GENE 1 PROTEIN"/>
    <property type="match status" value="1"/>
</dbReference>
<organism evidence="2">
    <name type="scientific">Desulfobacca acetoxidans</name>
    <dbReference type="NCBI Taxonomy" id="60893"/>
    <lineage>
        <taxon>Bacteria</taxon>
        <taxon>Pseudomonadati</taxon>
        <taxon>Thermodesulfobacteriota</taxon>
        <taxon>Desulfobaccia</taxon>
        <taxon>Desulfobaccales</taxon>
        <taxon>Desulfobaccaceae</taxon>
        <taxon>Desulfobacca</taxon>
    </lineage>
</organism>
<dbReference type="AlphaFoldDB" id="A0A7V6A4V3"/>
<dbReference type="PROSITE" id="PS51112">
    <property type="entry name" value="AMMECR1"/>
    <property type="match status" value="1"/>
</dbReference>
<dbReference type="SUPFAM" id="SSF143447">
    <property type="entry name" value="AMMECR1-like"/>
    <property type="match status" value="1"/>
</dbReference>
<evidence type="ECO:0000259" key="1">
    <source>
        <dbReference type="PROSITE" id="PS51112"/>
    </source>
</evidence>
<dbReference type="PANTHER" id="PTHR13016">
    <property type="entry name" value="AMMECR1 HOMOLOG"/>
    <property type="match status" value="1"/>
</dbReference>
<dbReference type="Gene3D" id="3.30.1490.150">
    <property type="entry name" value="Hypothetical protein ph0010, domain 2"/>
    <property type="match status" value="1"/>
</dbReference>
<dbReference type="InterPro" id="IPR036071">
    <property type="entry name" value="AMMECR1_dom_sf"/>
</dbReference>
<reference evidence="2" key="1">
    <citation type="journal article" date="2020" name="mSystems">
        <title>Genome- and Community-Level Interaction Insights into Carbon Utilization and Element Cycling Functions of Hydrothermarchaeota in Hydrothermal Sediment.</title>
        <authorList>
            <person name="Zhou Z."/>
            <person name="Liu Y."/>
            <person name="Xu W."/>
            <person name="Pan J."/>
            <person name="Luo Z.H."/>
            <person name="Li M."/>
        </authorList>
    </citation>
    <scope>NUCLEOTIDE SEQUENCE [LARGE SCALE GENOMIC DNA]</scope>
    <source>
        <strain evidence="2">SpSt-767</strain>
    </source>
</reference>
<name>A0A7V6A4V3_9BACT</name>
<evidence type="ECO:0000313" key="2">
    <source>
        <dbReference type="EMBL" id="HHS30150.1"/>
    </source>
</evidence>
<accession>A0A7V6A4V3</accession>
<proteinExistence type="inferred from homology"/>
<dbReference type="InterPro" id="IPR027485">
    <property type="entry name" value="AMMECR1_N"/>
</dbReference>
<comment type="caution">
    <text evidence="2">The sequence shown here is derived from an EMBL/GenBank/DDBJ whole genome shotgun (WGS) entry which is preliminary data.</text>
</comment>
<dbReference type="HAMAP" id="MF_00645">
    <property type="entry name" value="AMMECR1"/>
    <property type="match status" value="1"/>
</dbReference>
<dbReference type="InterPro" id="IPR023473">
    <property type="entry name" value="AMMECR1"/>
</dbReference>
<dbReference type="InterPro" id="IPR002733">
    <property type="entry name" value="AMMECR1_domain"/>
</dbReference>
<dbReference type="NCBIfam" id="TIGR04335">
    <property type="entry name" value="AmmeMemoSam_A"/>
    <property type="match status" value="1"/>
</dbReference>
<dbReference type="Gene3D" id="3.30.700.20">
    <property type="entry name" value="Hypothetical protein ph0010, domain 1"/>
    <property type="match status" value="1"/>
</dbReference>
<dbReference type="InterPro" id="IPR027623">
    <property type="entry name" value="AmmeMemoSam_A"/>
</dbReference>